<name>A0A7S3LF04_9STRA</name>
<reference evidence="1" key="1">
    <citation type="submission" date="2021-01" db="EMBL/GenBank/DDBJ databases">
        <authorList>
            <person name="Corre E."/>
            <person name="Pelletier E."/>
            <person name="Niang G."/>
            <person name="Scheremetjew M."/>
            <person name="Finn R."/>
            <person name="Kale V."/>
            <person name="Holt S."/>
            <person name="Cochrane G."/>
            <person name="Meng A."/>
            <person name="Brown T."/>
            <person name="Cohen L."/>
        </authorList>
    </citation>
    <scope>NUCLEOTIDE SEQUENCE</scope>
    <source>
        <strain evidence="1">CCMP127</strain>
    </source>
</reference>
<dbReference type="AlphaFoldDB" id="A0A7S3LF04"/>
<dbReference type="EMBL" id="HBIM01021798">
    <property type="protein sequence ID" value="CAE0419386.1"/>
    <property type="molecule type" value="Transcribed_RNA"/>
</dbReference>
<evidence type="ECO:0000313" key="1">
    <source>
        <dbReference type="EMBL" id="CAE0419386.1"/>
    </source>
</evidence>
<organism evidence="1">
    <name type="scientific">Amphora coffeiformis</name>
    <dbReference type="NCBI Taxonomy" id="265554"/>
    <lineage>
        <taxon>Eukaryota</taxon>
        <taxon>Sar</taxon>
        <taxon>Stramenopiles</taxon>
        <taxon>Ochrophyta</taxon>
        <taxon>Bacillariophyta</taxon>
        <taxon>Bacillariophyceae</taxon>
        <taxon>Bacillariophycidae</taxon>
        <taxon>Thalassiophysales</taxon>
        <taxon>Catenulaceae</taxon>
        <taxon>Amphora</taxon>
    </lineage>
</organism>
<accession>A0A7S3LF04</accession>
<protein>
    <submittedName>
        <fullName evidence="1">Uncharacterized protein</fullName>
    </submittedName>
</protein>
<gene>
    <name evidence="1" type="ORF">ACOF00016_LOCUS16227</name>
</gene>
<proteinExistence type="predicted"/>
<sequence length="214" mass="23863">MGKIQQLSAPVSIVMESPAPSPNSRRRGLLARGKSIHMFRSSSMPRLFPSPVKKLNREDSAVWGNDSCDDIKFDVSLGDDDETAIVALLKELTHAIDEQSQRKASIEKHMKANFRLANARYASGSRMGTILSMRMAHKNKTMKAYIAAARFQLISIRKDLETSVQAGYLDLDVSEQRSSMNRILAELTVAKCPTPSDEELIRQLERSMSVETPP</sequence>